<organism evidence="1 2">
    <name type="scientific">Avena sativa</name>
    <name type="common">Oat</name>
    <dbReference type="NCBI Taxonomy" id="4498"/>
    <lineage>
        <taxon>Eukaryota</taxon>
        <taxon>Viridiplantae</taxon>
        <taxon>Streptophyta</taxon>
        <taxon>Embryophyta</taxon>
        <taxon>Tracheophyta</taxon>
        <taxon>Spermatophyta</taxon>
        <taxon>Magnoliopsida</taxon>
        <taxon>Liliopsida</taxon>
        <taxon>Poales</taxon>
        <taxon>Poaceae</taxon>
        <taxon>BOP clade</taxon>
        <taxon>Pooideae</taxon>
        <taxon>Poodae</taxon>
        <taxon>Poeae</taxon>
        <taxon>Poeae Chloroplast Group 1 (Aveneae type)</taxon>
        <taxon>Aveninae</taxon>
        <taxon>Avena</taxon>
    </lineage>
</organism>
<keyword evidence="2" id="KW-1185">Reference proteome</keyword>
<evidence type="ECO:0000313" key="2">
    <source>
        <dbReference type="Proteomes" id="UP001732700"/>
    </source>
</evidence>
<name>A0ACD5YE15_AVESA</name>
<reference evidence="1" key="1">
    <citation type="submission" date="2021-05" db="EMBL/GenBank/DDBJ databases">
        <authorList>
            <person name="Scholz U."/>
            <person name="Mascher M."/>
            <person name="Fiebig A."/>
        </authorList>
    </citation>
    <scope>NUCLEOTIDE SEQUENCE [LARGE SCALE GENOMIC DNA]</scope>
</reference>
<accession>A0ACD5YE15</accession>
<dbReference type="EnsemblPlants" id="AVESA.00010b.r2.5DG0945300.1">
    <property type="protein sequence ID" value="AVESA.00010b.r2.5DG0945300.1.CDS.1"/>
    <property type="gene ID" value="AVESA.00010b.r2.5DG0945300"/>
</dbReference>
<reference evidence="1" key="2">
    <citation type="submission" date="2025-09" db="UniProtKB">
        <authorList>
            <consortium name="EnsemblPlants"/>
        </authorList>
    </citation>
    <scope>IDENTIFICATION</scope>
</reference>
<sequence>MSKRRQHGQLDGDRAFRRRRLLPKKHLYLALDDWDKGFSIHKIDADTLQDTCTDLQVGFPDPAVLRLAAPLLYLGMDFTAFGNNIFIVTNPHCGQTPTLVYDTETAGLAIGPGLPAPLLGGIDISVVASDTLYALRSLHGSEQHSFEAMSWAPMGNDELWSPRPAMGWSWKSLPSPPPFARDDEITSYALHPDGHTIFMSAHDRNYRHLPKGTFSFDTKHGEWKWRGEWVLPFHGQGYFDGKIDAWVGLRKDGYICACQVTSRSSSPSTVQPDWKMIKEKLFLKVPERRLPHARPTLAYMGNNSFCLVESVLREGVEFKRAFGDRHGFLLHMSTFGLKYDHRGELQTKRHRTNSFVVSKHLRSFSL</sequence>
<protein>
    <submittedName>
        <fullName evidence="1">Uncharacterized protein</fullName>
    </submittedName>
</protein>
<evidence type="ECO:0000313" key="1">
    <source>
        <dbReference type="EnsemblPlants" id="AVESA.00010b.r2.5DG0945300.1.CDS.1"/>
    </source>
</evidence>
<dbReference type="Proteomes" id="UP001732700">
    <property type="component" value="Chromosome 5D"/>
</dbReference>
<proteinExistence type="predicted"/>